<keyword evidence="1" id="KW-1133">Transmembrane helix</keyword>
<evidence type="ECO:0000256" key="1">
    <source>
        <dbReference type="SAM" id="Phobius"/>
    </source>
</evidence>
<dbReference type="AlphaFoldDB" id="A0A927GA74"/>
<keyword evidence="3" id="KW-1185">Reference proteome</keyword>
<dbReference type="Proteomes" id="UP000598820">
    <property type="component" value="Unassembled WGS sequence"/>
</dbReference>
<proteinExistence type="predicted"/>
<name>A0A927GA74_9BACT</name>
<comment type="caution">
    <text evidence="2">The sequence shown here is derived from an EMBL/GenBank/DDBJ whole genome shotgun (WGS) entry which is preliminary data.</text>
</comment>
<protein>
    <submittedName>
        <fullName evidence="2">Uncharacterized protein</fullName>
    </submittedName>
</protein>
<feature type="transmembrane region" description="Helical" evidence="1">
    <location>
        <begin position="12"/>
        <end position="33"/>
    </location>
</feature>
<gene>
    <name evidence="2" type="ORF">IC229_29785</name>
</gene>
<organism evidence="2 3">
    <name type="scientific">Spirosoma profusum</name>
    <dbReference type="NCBI Taxonomy" id="2771354"/>
    <lineage>
        <taxon>Bacteria</taxon>
        <taxon>Pseudomonadati</taxon>
        <taxon>Bacteroidota</taxon>
        <taxon>Cytophagia</taxon>
        <taxon>Cytophagales</taxon>
        <taxon>Cytophagaceae</taxon>
        <taxon>Spirosoma</taxon>
    </lineage>
</organism>
<keyword evidence="1" id="KW-0812">Transmembrane</keyword>
<dbReference type="RefSeq" id="WP_190891775.1">
    <property type="nucleotide sequence ID" value="NZ_JACWZY010000038.1"/>
</dbReference>
<keyword evidence="1" id="KW-0472">Membrane</keyword>
<evidence type="ECO:0000313" key="2">
    <source>
        <dbReference type="EMBL" id="MBD2704860.1"/>
    </source>
</evidence>
<sequence>MELKSLIKKEQILFSTALSIVSFIFGAIVPDVIQDVINDTIMYKSGDNVNSYLHTNIIIVINMFFIGCSLLFFYSNNRKLEEVKNAKRLSIKYVSIDDAYGKDLYAEARDFVNHIQEGAEVIAINSFVEVFEESKDTGKEEYRKKYLEDIEKKFGRINYHRIIQLSSTDYVELRKNSLGLDAKILGNYKDHYIKILTSRDDKHTNDKQMQLSVTIAKYPISFVVITNPDGINYLIWQINEHVPNSTDGAIRLTGVFLIIDPDEQIVKYFKRWFNHLYSSGKTHPLNLEDLRAA</sequence>
<reference evidence="2" key="1">
    <citation type="submission" date="2020-09" db="EMBL/GenBank/DDBJ databases">
        <authorList>
            <person name="Kim M.K."/>
        </authorList>
    </citation>
    <scope>NUCLEOTIDE SEQUENCE</scope>
    <source>
        <strain evidence="2">BT702</strain>
    </source>
</reference>
<dbReference type="EMBL" id="JACWZY010000038">
    <property type="protein sequence ID" value="MBD2704860.1"/>
    <property type="molecule type" value="Genomic_DNA"/>
</dbReference>
<accession>A0A927GA74</accession>
<evidence type="ECO:0000313" key="3">
    <source>
        <dbReference type="Proteomes" id="UP000598820"/>
    </source>
</evidence>
<feature type="transmembrane region" description="Helical" evidence="1">
    <location>
        <begin position="53"/>
        <end position="74"/>
    </location>
</feature>